<comment type="caution">
    <text evidence="4">The sequence shown here is derived from an EMBL/GenBank/DDBJ whole genome shotgun (WGS) entry which is preliminary data.</text>
</comment>
<proteinExistence type="predicted"/>
<evidence type="ECO:0000313" key="4">
    <source>
        <dbReference type="EMBL" id="TVU63421.1"/>
    </source>
</evidence>
<dbReference type="RefSeq" id="WP_144649956.1">
    <property type="nucleotide sequence ID" value="NZ_VNFK01000006.1"/>
</dbReference>
<dbReference type="Proteomes" id="UP000316500">
    <property type="component" value="Unassembled WGS sequence"/>
</dbReference>
<reference evidence="4 5" key="1">
    <citation type="submission" date="2019-07" db="EMBL/GenBank/DDBJ databases">
        <title>Diversity of Bacteria from Kongsfjorden, Arctic.</title>
        <authorList>
            <person name="Yu Y."/>
        </authorList>
    </citation>
    <scope>NUCLEOTIDE SEQUENCE [LARGE SCALE GENOMIC DNA]</scope>
    <source>
        <strain evidence="4 5">SM1928</strain>
    </source>
</reference>
<feature type="transmembrane region" description="Helical" evidence="2">
    <location>
        <begin position="269"/>
        <end position="287"/>
    </location>
</feature>
<feature type="transmembrane region" description="Helical" evidence="2">
    <location>
        <begin position="33"/>
        <end position="52"/>
    </location>
</feature>
<keyword evidence="2" id="KW-0812">Transmembrane</keyword>
<name>A0A558H2S0_PAENT</name>
<evidence type="ECO:0000259" key="3">
    <source>
        <dbReference type="Pfam" id="PF14258"/>
    </source>
</evidence>
<dbReference type="OrthoDB" id="5241668at2"/>
<sequence length="400" mass="42490">MTTPLMDTTRRPDDAAPPERSSMQGFTAWFRKHLVWIGIGALLAGLVTYLAIASVSGAKDPRPLSARNPAPDGAMAVAEILGRQGVSIAPTDTLKDTLSALSGKDNATVLLYDPKGFLDQSQVEDLTAAADRVVVVKPRLRTLNGLGPEFRPGGVVPEATRVMEPACGQEDAEAAGSVSAQGSVYSGPVVCYSPRGNGPGLYAASSDGRVIVLGSTDLLDNQHLTTEGNAAITLRTLGNNRDLVWYIPGVEDVSATTSTPTLSELAPPWLAFAGPWLALVAVLAIAWRGRRMGPLVFEPLPVVVKAAETAEGRARLYQDSRSVGRAADNLRAGTLTRLARHFNLGTDATRAAIVDATAHRLGRPAPEVRSVLIDLTPETEGQLVQWAQHIERMEQEATAR</sequence>
<evidence type="ECO:0000313" key="5">
    <source>
        <dbReference type="Proteomes" id="UP000316500"/>
    </source>
</evidence>
<dbReference type="EMBL" id="VNFK01000006">
    <property type="protein sequence ID" value="TVU63421.1"/>
    <property type="molecule type" value="Genomic_DNA"/>
</dbReference>
<dbReference type="AlphaFoldDB" id="A0A558H2S0"/>
<dbReference type="Pfam" id="PF14258">
    <property type="entry name" value="DUF4350"/>
    <property type="match status" value="1"/>
</dbReference>
<organism evidence="4 5">
    <name type="scientific">Paenarthrobacter nitroguajacolicus</name>
    <name type="common">Arthrobacter nitroguajacolicus</name>
    <dbReference type="NCBI Taxonomy" id="211146"/>
    <lineage>
        <taxon>Bacteria</taxon>
        <taxon>Bacillati</taxon>
        <taxon>Actinomycetota</taxon>
        <taxon>Actinomycetes</taxon>
        <taxon>Micrococcales</taxon>
        <taxon>Micrococcaceae</taxon>
        <taxon>Paenarthrobacter</taxon>
    </lineage>
</organism>
<accession>A0A558H2S0</accession>
<feature type="region of interest" description="Disordered" evidence="1">
    <location>
        <begin position="1"/>
        <end position="21"/>
    </location>
</feature>
<evidence type="ECO:0000256" key="1">
    <source>
        <dbReference type="SAM" id="MobiDB-lite"/>
    </source>
</evidence>
<protein>
    <submittedName>
        <fullName evidence="4">DUF4350 domain-containing protein</fullName>
    </submittedName>
</protein>
<gene>
    <name evidence="4" type="ORF">FQP90_10615</name>
</gene>
<keyword evidence="2" id="KW-1133">Transmembrane helix</keyword>
<keyword evidence="2" id="KW-0472">Membrane</keyword>
<dbReference type="InterPro" id="IPR025646">
    <property type="entry name" value="DUF4350"/>
</dbReference>
<feature type="domain" description="DUF4350" evidence="3">
    <location>
        <begin position="67"/>
        <end position="237"/>
    </location>
</feature>
<evidence type="ECO:0000256" key="2">
    <source>
        <dbReference type="SAM" id="Phobius"/>
    </source>
</evidence>